<dbReference type="SUPFAM" id="SSF52833">
    <property type="entry name" value="Thioredoxin-like"/>
    <property type="match status" value="1"/>
</dbReference>
<proteinExistence type="predicted"/>
<dbReference type="Proteomes" id="UP001314796">
    <property type="component" value="Unassembled WGS sequence"/>
</dbReference>
<keyword evidence="3" id="KW-1185">Reference proteome</keyword>
<name>A0ABS2NTE7_9FIRM</name>
<dbReference type="EMBL" id="JAFBEE010000028">
    <property type="protein sequence ID" value="MBM7616235.1"/>
    <property type="molecule type" value="Genomic_DNA"/>
</dbReference>
<comment type="caution">
    <text evidence="2">The sequence shown here is derived from an EMBL/GenBank/DDBJ whole genome shotgun (WGS) entry which is preliminary data.</text>
</comment>
<organism evidence="2 3">
    <name type="scientific">Alkaliphilus hydrothermalis</name>
    <dbReference type="NCBI Taxonomy" id="1482730"/>
    <lineage>
        <taxon>Bacteria</taxon>
        <taxon>Bacillati</taxon>
        <taxon>Bacillota</taxon>
        <taxon>Clostridia</taxon>
        <taxon>Peptostreptococcales</taxon>
        <taxon>Natronincolaceae</taxon>
        <taxon>Alkaliphilus</taxon>
    </lineage>
</organism>
<dbReference type="InterPro" id="IPR000866">
    <property type="entry name" value="AhpC/TSA"/>
</dbReference>
<dbReference type="InterPro" id="IPR036249">
    <property type="entry name" value="Thioredoxin-like_sf"/>
</dbReference>
<evidence type="ECO:0000313" key="2">
    <source>
        <dbReference type="EMBL" id="MBM7616235.1"/>
    </source>
</evidence>
<dbReference type="Pfam" id="PF00578">
    <property type="entry name" value="AhpC-TSA"/>
    <property type="match status" value="1"/>
</dbReference>
<feature type="domain" description="Alkyl hydroperoxide reductase subunit C/ Thiol specific antioxidant" evidence="1">
    <location>
        <begin position="6"/>
        <end position="40"/>
    </location>
</feature>
<reference evidence="2 3" key="1">
    <citation type="submission" date="2021-01" db="EMBL/GenBank/DDBJ databases">
        <title>Genomic Encyclopedia of Type Strains, Phase IV (KMG-IV): sequencing the most valuable type-strain genomes for metagenomic binning, comparative biology and taxonomic classification.</title>
        <authorList>
            <person name="Goeker M."/>
        </authorList>
    </citation>
    <scope>NUCLEOTIDE SEQUENCE [LARGE SCALE GENOMIC DNA]</scope>
    <source>
        <strain evidence="2 3">DSM 25890</strain>
    </source>
</reference>
<sequence length="40" mass="4733">MKEFLGTKVIDFTFQDLDGNTISIKDYMGKKLLIFMWASW</sequence>
<dbReference type="Gene3D" id="3.40.30.10">
    <property type="entry name" value="Glutaredoxin"/>
    <property type="match status" value="1"/>
</dbReference>
<dbReference type="RefSeq" id="WP_204404249.1">
    <property type="nucleotide sequence ID" value="NZ_JAFBEE010000028.1"/>
</dbReference>
<gene>
    <name evidence="2" type="ORF">JOC73_002817</name>
</gene>
<evidence type="ECO:0000259" key="1">
    <source>
        <dbReference type="Pfam" id="PF00578"/>
    </source>
</evidence>
<protein>
    <submittedName>
        <fullName evidence="2">Peroxiredoxin</fullName>
    </submittedName>
</protein>
<accession>A0ABS2NTE7</accession>
<evidence type="ECO:0000313" key="3">
    <source>
        <dbReference type="Proteomes" id="UP001314796"/>
    </source>
</evidence>